<dbReference type="Pfam" id="PF15979">
    <property type="entry name" value="Glyco_hydro_115"/>
    <property type="match status" value="1"/>
</dbReference>
<dbReference type="InterPro" id="IPR029018">
    <property type="entry name" value="Hex-like_dom2"/>
</dbReference>
<evidence type="ECO:0000256" key="1">
    <source>
        <dbReference type="ARBA" id="ARBA00022801"/>
    </source>
</evidence>
<dbReference type="EMBL" id="KZ293479">
    <property type="protein sequence ID" value="PBK61122.1"/>
    <property type="molecule type" value="Genomic_DNA"/>
</dbReference>
<feature type="chain" id="PRO_5013769746" description="Glycoside hydrolase family 115 protein" evidence="2">
    <location>
        <begin position="25"/>
        <end position="396"/>
    </location>
</feature>
<keyword evidence="1" id="KW-0378">Hydrolase</keyword>
<evidence type="ECO:0000313" key="4">
    <source>
        <dbReference type="Proteomes" id="UP000218334"/>
    </source>
</evidence>
<dbReference type="SUPFAM" id="SSF55545">
    <property type="entry name" value="beta-N-acetylhexosaminidase-like domain"/>
    <property type="match status" value="1"/>
</dbReference>
<sequence length="396" mass="43920">MFLSTFKMLAFTLFASLTPTLVRAIGQTNCVATEASPSTFAIFQQGQPSTILLSADEWQGVQLAATDLSSDIEKVTGLRPTLANSSDQSPSHPIIVGTLGKSSLIDRVVNATDLNISSIEGQWESFMTAIVDHPIPGVETAYVIVGSDKRGTIYALYEHSEQIGVSPWYWWADVPIKAARSEILVTSCSHGPPSVKYRGIFLNDEQPSLQNWAMEKFTNGTGAALTGSPFNHFFYTKLYELLLRMKANYLWPAQWSSAFAVDDSENQRLADVYGIVMGTSHEEPMARSTPVEWNLFGSGDWNYTTNSANIYQFWVDGVERAKPYETLYTVGMRGAGDLPLSETTNIDLLEKVVADQRQILTDIFPNVSVETIPRNLNSRREIWVWGGIMIGPAHDR</sequence>
<evidence type="ECO:0000313" key="3">
    <source>
        <dbReference type="EMBL" id="PBK61122.1"/>
    </source>
</evidence>
<dbReference type="InterPro" id="IPR042301">
    <property type="entry name" value="GH115_sf"/>
</dbReference>
<proteinExistence type="predicted"/>
<name>A0A2H3B237_9AGAR</name>
<organism evidence="3 4">
    <name type="scientific">Armillaria solidipes</name>
    <dbReference type="NCBI Taxonomy" id="1076256"/>
    <lineage>
        <taxon>Eukaryota</taxon>
        <taxon>Fungi</taxon>
        <taxon>Dikarya</taxon>
        <taxon>Basidiomycota</taxon>
        <taxon>Agaricomycotina</taxon>
        <taxon>Agaricomycetes</taxon>
        <taxon>Agaricomycetidae</taxon>
        <taxon>Agaricales</taxon>
        <taxon>Marasmiineae</taxon>
        <taxon>Physalacriaceae</taxon>
        <taxon>Armillaria</taxon>
    </lineage>
</organism>
<evidence type="ECO:0000256" key="2">
    <source>
        <dbReference type="SAM" id="SignalP"/>
    </source>
</evidence>
<dbReference type="Gene3D" id="3.30.379.10">
    <property type="entry name" value="Chitobiase/beta-hexosaminidase domain 2-like"/>
    <property type="match status" value="1"/>
</dbReference>
<dbReference type="STRING" id="1076256.A0A2H3B237"/>
<feature type="signal peptide" evidence="2">
    <location>
        <begin position="1"/>
        <end position="24"/>
    </location>
</feature>
<protein>
    <recommendedName>
        <fullName evidence="5">Glycoside hydrolase family 115 protein</fullName>
    </recommendedName>
</protein>
<gene>
    <name evidence="3" type="ORF">ARMSODRAFT_674559</name>
</gene>
<keyword evidence="4" id="KW-1185">Reference proteome</keyword>
<evidence type="ECO:0008006" key="5">
    <source>
        <dbReference type="Google" id="ProtNLM"/>
    </source>
</evidence>
<dbReference type="AlphaFoldDB" id="A0A2H3B237"/>
<accession>A0A2H3B237</accession>
<dbReference type="Proteomes" id="UP000218334">
    <property type="component" value="Unassembled WGS sequence"/>
</dbReference>
<dbReference type="PANTHER" id="PTHR37842:SF2">
    <property type="entry name" value="GYLCOSYL HYDROLASE 115 C-TERMINAL DOMAIN-CONTAINING PROTEIN"/>
    <property type="match status" value="1"/>
</dbReference>
<reference evidence="4" key="1">
    <citation type="journal article" date="2017" name="Nat. Ecol. Evol.">
        <title>Genome expansion and lineage-specific genetic innovations in the forest pathogenic fungi Armillaria.</title>
        <authorList>
            <person name="Sipos G."/>
            <person name="Prasanna A.N."/>
            <person name="Walter M.C."/>
            <person name="O'Connor E."/>
            <person name="Balint B."/>
            <person name="Krizsan K."/>
            <person name="Kiss B."/>
            <person name="Hess J."/>
            <person name="Varga T."/>
            <person name="Slot J."/>
            <person name="Riley R."/>
            <person name="Boka B."/>
            <person name="Rigling D."/>
            <person name="Barry K."/>
            <person name="Lee J."/>
            <person name="Mihaltcheva S."/>
            <person name="LaButti K."/>
            <person name="Lipzen A."/>
            <person name="Waldron R."/>
            <person name="Moloney N.M."/>
            <person name="Sperisen C."/>
            <person name="Kredics L."/>
            <person name="Vagvoelgyi C."/>
            <person name="Patrignani A."/>
            <person name="Fitzpatrick D."/>
            <person name="Nagy I."/>
            <person name="Doyle S."/>
            <person name="Anderson J.B."/>
            <person name="Grigoriev I.V."/>
            <person name="Gueldener U."/>
            <person name="Muensterkoetter M."/>
            <person name="Nagy L.G."/>
        </authorList>
    </citation>
    <scope>NUCLEOTIDE SEQUENCE [LARGE SCALE GENOMIC DNA]</scope>
    <source>
        <strain evidence="4">28-4</strain>
    </source>
</reference>
<dbReference type="PANTHER" id="PTHR37842">
    <property type="match status" value="1"/>
</dbReference>
<dbReference type="Gene3D" id="3.20.20.520">
    <property type="entry name" value="Glycosyl hydrolase family 115"/>
    <property type="match status" value="1"/>
</dbReference>
<keyword evidence="2" id="KW-0732">Signal</keyword>
<dbReference type="InterPro" id="IPR031924">
    <property type="entry name" value="GH115"/>
</dbReference>
<dbReference type="GO" id="GO:0016787">
    <property type="term" value="F:hydrolase activity"/>
    <property type="evidence" value="ECO:0007669"/>
    <property type="project" value="UniProtKB-KW"/>
</dbReference>